<dbReference type="Gene3D" id="1.10.1740.10">
    <property type="match status" value="1"/>
</dbReference>
<dbReference type="CDD" id="cd06171">
    <property type="entry name" value="Sigma70_r4"/>
    <property type="match status" value="1"/>
</dbReference>
<dbReference type="SUPFAM" id="SSF88946">
    <property type="entry name" value="Sigma2 domain of RNA polymerase sigma factors"/>
    <property type="match status" value="1"/>
</dbReference>
<evidence type="ECO:0000256" key="2">
    <source>
        <dbReference type="ARBA" id="ARBA00023015"/>
    </source>
</evidence>
<sequence length="163" mass="19377">MYYLDVYRFLIVFTGNRSDAEDFTQEVFIRVLHHLSELNRISHLKAWVMSIAKNVAIDHYRKRRWLVYLSEKVLWNEKTAEKEPDVMLEQDELKKYVHAAISKLKPPFRAVVILRGINEFSIKETAEILQCSESKVKVNYHRALKELRRKLNVENVEVFINAN</sequence>
<accession>A0A3S2TT70</accession>
<feature type="domain" description="RNA polymerase sigma-70 region 2" evidence="5">
    <location>
        <begin position="2"/>
        <end position="65"/>
    </location>
</feature>
<evidence type="ECO:0000256" key="1">
    <source>
        <dbReference type="ARBA" id="ARBA00010641"/>
    </source>
</evidence>
<dbReference type="InterPro" id="IPR013325">
    <property type="entry name" value="RNA_pol_sigma_r2"/>
</dbReference>
<feature type="domain" description="RNA polymerase sigma factor 70 region 4 type 2" evidence="6">
    <location>
        <begin position="96"/>
        <end position="147"/>
    </location>
</feature>
<keyword evidence="2" id="KW-0805">Transcription regulation</keyword>
<dbReference type="GO" id="GO:0006352">
    <property type="term" value="P:DNA-templated transcription initiation"/>
    <property type="evidence" value="ECO:0007669"/>
    <property type="project" value="InterPro"/>
</dbReference>
<dbReference type="InterPro" id="IPR007627">
    <property type="entry name" value="RNA_pol_sigma70_r2"/>
</dbReference>
<dbReference type="Gene3D" id="1.10.10.10">
    <property type="entry name" value="Winged helix-like DNA-binding domain superfamily/Winged helix DNA-binding domain"/>
    <property type="match status" value="1"/>
</dbReference>
<dbReference type="Pfam" id="PF04542">
    <property type="entry name" value="Sigma70_r2"/>
    <property type="match status" value="1"/>
</dbReference>
<keyword evidence="4" id="KW-0804">Transcription</keyword>
<comment type="similarity">
    <text evidence="1">Belongs to the sigma-70 factor family. ECF subfamily.</text>
</comment>
<dbReference type="GO" id="GO:0003677">
    <property type="term" value="F:DNA binding"/>
    <property type="evidence" value="ECO:0007669"/>
    <property type="project" value="InterPro"/>
</dbReference>
<proteinExistence type="inferred from homology"/>
<evidence type="ECO:0000313" key="7">
    <source>
        <dbReference type="EMBL" id="RVT60333.1"/>
    </source>
</evidence>
<evidence type="ECO:0000313" key="8">
    <source>
        <dbReference type="Proteomes" id="UP000288024"/>
    </source>
</evidence>
<dbReference type="InterPro" id="IPR039425">
    <property type="entry name" value="RNA_pol_sigma-70-like"/>
</dbReference>
<dbReference type="EMBL" id="RZTZ01000007">
    <property type="protein sequence ID" value="RVT60333.1"/>
    <property type="molecule type" value="Genomic_DNA"/>
</dbReference>
<dbReference type="Proteomes" id="UP000288024">
    <property type="component" value="Unassembled WGS sequence"/>
</dbReference>
<dbReference type="SUPFAM" id="SSF88659">
    <property type="entry name" value="Sigma3 and sigma4 domains of RNA polymerase sigma factors"/>
    <property type="match status" value="1"/>
</dbReference>
<gene>
    <name evidence="7" type="ORF">EM808_17730</name>
</gene>
<evidence type="ECO:0000256" key="4">
    <source>
        <dbReference type="ARBA" id="ARBA00023163"/>
    </source>
</evidence>
<evidence type="ECO:0000256" key="3">
    <source>
        <dbReference type="ARBA" id="ARBA00023082"/>
    </source>
</evidence>
<dbReference type="InterPro" id="IPR013249">
    <property type="entry name" value="RNA_pol_sigma70_r4_t2"/>
</dbReference>
<dbReference type="GO" id="GO:0016987">
    <property type="term" value="F:sigma factor activity"/>
    <property type="evidence" value="ECO:0007669"/>
    <property type="project" value="UniProtKB-KW"/>
</dbReference>
<dbReference type="PANTHER" id="PTHR43133">
    <property type="entry name" value="RNA POLYMERASE ECF-TYPE SIGMA FACTO"/>
    <property type="match status" value="1"/>
</dbReference>
<reference evidence="7 8" key="1">
    <citation type="submission" date="2019-01" db="EMBL/GenBank/DDBJ databases">
        <title>Bacillus sp. M5HDSG1-1, whole genome shotgun sequence.</title>
        <authorList>
            <person name="Tuo L."/>
        </authorList>
    </citation>
    <scope>NUCLEOTIDE SEQUENCE [LARGE SCALE GENOMIC DNA]</scope>
    <source>
        <strain evidence="7 8">M5HDSG1-1</strain>
    </source>
</reference>
<name>A0A3S2TT70_9BACI</name>
<keyword evidence="8" id="KW-1185">Reference proteome</keyword>
<dbReference type="AlphaFoldDB" id="A0A3S2TT70"/>
<organism evidence="7 8">
    <name type="scientific">Niallia taxi</name>
    <dbReference type="NCBI Taxonomy" id="2499688"/>
    <lineage>
        <taxon>Bacteria</taxon>
        <taxon>Bacillati</taxon>
        <taxon>Bacillota</taxon>
        <taxon>Bacilli</taxon>
        <taxon>Bacillales</taxon>
        <taxon>Bacillaceae</taxon>
        <taxon>Niallia</taxon>
    </lineage>
</organism>
<dbReference type="NCBIfam" id="TIGR02937">
    <property type="entry name" value="sigma70-ECF"/>
    <property type="match status" value="1"/>
</dbReference>
<keyword evidence="3" id="KW-0731">Sigma factor</keyword>
<dbReference type="InterPro" id="IPR013324">
    <property type="entry name" value="RNA_pol_sigma_r3/r4-like"/>
</dbReference>
<evidence type="ECO:0000259" key="5">
    <source>
        <dbReference type="Pfam" id="PF04542"/>
    </source>
</evidence>
<comment type="caution">
    <text evidence="7">The sequence shown here is derived from an EMBL/GenBank/DDBJ whole genome shotgun (WGS) entry which is preliminary data.</text>
</comment>
<dbReference type="PANTHER" id="PTHR43133:SF60">
    <property type="entry name" value="RNA POLYMERASE SIGMA FACTOR SIGV"/>
    <property type="match status" value="1"/>
</dbReference>
<dbReference type="InterPro" id="IPR014284">
    <property type="entry name" value="RNA_pol_sigma-70_dom"/>
</dbReference>
<protein>
    <submittedName>
        <fullName evidence="7">RNA polymerase sigma factor</fullName>
    </submittedName>
</protein>
<dbReference type="InterPro" id="IPR036388">
    <property type="entry name" value="WH-like_DNA-bd_sf"/>
</dbReference>
<evidence type="ECO:0000259" key="6">
    <source>
        <dbReference type="Pfam" id="PF08281"/>
    </source>
</evidence>
<dbReference type="Pfam" id="PF08281">
    <property type="entry name" value="Sigma70_r4_2"/>
    <property type="match status" value="1"/>
</dbReference>